<dbReference type="Proteomes" id="UP001146067">
    <property type="component" value="Unassembled WGS sequence"/>
</dbReference>
<dbReference type="AlphaFoldDB" id="A0A9X3PFK3"/>
<name>A0A9X3PFK3_9ACTN</name>
<protein>
    <recommendedName>
        <fullName evidence="4">Antitoxin</fullName>
    </recommendedName>
</protein>
<keyword evidence="3" id="KW-1185">Reference proteome</keyword>
<evidence type="ECO:0000256" key="1">
    <source>
        <dbReference type="SAM" id="MobiDB-lite"/>
    </source>
</evidence>
<feature type="region of interest" description="Disordered" evidence="1">
    <location>
        <begin position="48"/>
        <end position="77"/>
    </location>
</feature>
<evidence type="ECO:0000313" key="3">
    <source>
        <dbReference type="Proteomes" id="UP001146067"/>
    </source>
</evidence>
<reference evidence="2" key="1">
    <citation type="submission" date="2022-12" db="EMBL/GenBank/DDBJ databases">
        <title>Gycomyces niveus sp.nov.,a novel actinomycete isolated from soil in Shouguan.</title>
        <authorList>
            <person name="Yang X."/>
        </authorList>
    </citation>
    <scope>NUCLEOTIDE SEQUENCE</scope>
    <source>
        <strain evidence="2">NEAU-A15</strain>
    </source>
</reference>
<organism evidence="2 3">
    <name type="scientific">Glycomyces luteolus</name>
    <dbReference type="NCBI Taxonomy" id="2670330"/>
    <lineage>
        <taxon>Bacteria</taxon>
        <taxon>Bacillati</taxon>
        <taxon>Actinomycetota</taxon>
        <taxon>Actinomycetes</taxon>
        <taxon>Glycomycetales</taxon>
        <taxon>Glycomycetaceae</taxon>
        <taxon>Glycomyces</taxon>
    </lineage>
</organism>
<proteinExistence type="predicted"/>
<gene>
    <name evidence="2" type="ORF">O1R50_24530</name>
</gene>
<evidence type="ECO:0008006" key="4">
    <source>
        <dbReference type="Google" id="ProtNLM"/>
    </source>
</evidence>
<dbReference type="EMBL" id="JAPZVP010000028">
    <property type="protein sequence ID" value="MDA1362807.1"/>
    <property type="molecule type" value="Genomic_DNA"/>
</dbReference>
<sequence>MPKRAITVRIDDHDWQVITTVAAAEGLEPTTWLAREARRAALAAELERVEEGATENQDWLEATERESSELWAGDGEE</sequence>
<dbReference type="RefSeq" id="WP_270112889.1">
    <property type="nucleotide sequence ID" value="NZ_JAPZVP010000028.1"/>
</dbReference>
<comment type="caution">
    <text evidence="2">The sequence shown here is derived from an EMBL/GenBank/DDBJ whole genome shotgun (WGS) entry which is preliminary data.</text>
</comment>
<evidence type="ECO:0000313" key="2">
    <source>
        <dbReference type="EMBL" id="MDA1362807.1"/>
    </source>
</evidence>
<accession>A0A9X3PFK3</accession>